<dbReference type="AlphaFoldDB" id="A0A8C4R9K1"/>
<reference evidence="1" key="2">
    <citation type="submission" date="2025-09" db="UniProtKB">
        <authorList>
            <consortium name="Ensembl"/>
        </authorList>
    </citation>
    <scope>IDENTIFICATION</scope>
</reference>
<dbReference type="Ensembl" id="ENSEBUT00000027469.1">
    <property type="protein sequence ID" value="ENSEBUP00000026893.1"/>
    <property type="gene ID" value="ENSEBUG00000016549.1"/>
</dbReference>
<reference evidence="1" key="1">
    <citation type="submission" date="2025-08" db="UniProtKB">
        <authorList>
            <consortium name="Ensembl"/>
        </authorList>
    </citation>
    <scope>IDENTIFICATION</scope>
</reference>
<dbReference type="InterPro" id="IPR011029">
    <property type="entry name" value="DEATH-like_dom_sf"/>
</dbReference>
<dbReference type="Proteomes" id="UP000694388">
    <property type="component" value="Unplaced"/>
</dbReference>
<proteinExistence type="predicted"/>
<sequence length="97" mass="11363">MEYAAIVLFVWFFFCFLYSACKAMLYDLSYLEYVFEASRRPDLLTLLVDYRRQGNTATTIPRLPRMPSARKYHGKNNCTIINHKLDARLSTGTIRTL</sequence>
<keyword evidence="2" id="KW-1185">Reference proteome</keyword>
<accession>A0A8C4R9K1</accession>
<dbReference type="Gene3D" id="1.10.533.10">
    <property type="entry name" value="Death Domain, Fas"/>
    <property type="match status" value="1"/>
</dbReference>
<name>A0A8C4R9K1_EPTBU</name>
<evidence type="ECO:0000313" key="1">
    <source>
        <dbReference type="Ensembl" id="ENSEBUP00000026893.1"/>
    </source>
</evidence>
<protein>
    <submittedName>
        <fullName evidence="1">Uncharacterized protein</fullName>
    </submittedName>
</protein>
<evidence type="ECO:0000313" key="2">
    <source>
        <dbReference type="Proteomes" id="UP000694388"/>
    </source>
</evidence>
<organism evidence="1 2">
    <name type="scientific">Eptatretus burgeri</name>
    <name type="common">Inshore hagfish</name>
    <dbReference type="NCBI Taxonomy" id="7764"/>
    <lineage>
        <taxon>Eukaryota</taxon>
        <taxon>Metazoa</taxon>
        <taxon>Chordata</taxon>
        <taxon>Craniata</taxon>
        <taxon>Vertebrata</taxon>
        <taxon>Cyclostomata</taxon>
        <taxon>Myxini</taxon>
        <taxon>Myxiniformes</taxon>
        <taxon>Myxinidae</taxon>
        <taxon>Eptatretinae</taxon>
        <taxon>Eptatretus</taxon>
    </lineage>
</organism>